<reference evidence="2 3" key="1">
    <citation type="submission" date="2019-01" db="EMBL/GenBank/DDBJ databases">
        <title>Weissella sp. nov., a novel lactic acid bacterium isolated from animal feces.</title>
        <authorList>
            <person name="Wang L.-T."/>
        </authorList>
    </citation>
    <scope>NUCLEOTIDE SEQUENCE [LARGE SCALE GENOMIC DNA]</scope>
    <source>
        <strain evidence="2 3">8H-2</strain>
    </source>
</reference>
<gene>
    <name evidence="2" type="ORF">ESZ50_01360</name>
</gene>
<dbReference type="InterPro" id="IPR008964">
    <property type="entry name" value="Invasin/intimin_cell_adhesion"/>
</dbReference>
<dbReference type="SMART" id="SM00635">
    <property type="entry name" value="BID_2"/>
    <property type="match status" value="1"/>
</dbReference>
<evidence type="ECO:0000313" key="3">
    <source>
        <dbReference type="Proteomes" id="UP000371977"/>
    </source>
</evidence>
<dbReference type="Proteomes" id="UP000371977">
    <property type="component" value="Unassembled WGS sequence"/>
</dbReference>
<dbReference type="NCBIfam" id="TIGR01603">
    <property type="entry name" value="maj_tail_phi13"/>
    <property type="match status" value="1"/>
</dbReference>
<organism evidence="2 3">
    <name type="scientific">Weissella muntiaci</name>
    <dbReference type="NCBI Taxonomy" id="2508881"/>
    <lineage>
        <taxon>Bacteria</taxon>
        <taxon>Bacillati</taxon>
        <taxon>Bacillota</taxon>
        <taxon>Bacilli</taxon>
        <taxon>Lactobacillales</taxon>
        <taxon>Lactobacillaceae</taxon>
        <taxon>Weissella</taxon>
    </lineage>
</organism>
<evidence type="ECO:0000259" key="1">
    <source>
        <dbReference type="SMART" id="SM00635"/>
    </source>
</evidence>
<evidence type="ECO:0000313" key="2">
    <source>
        <dbReference type="EMBL" id="TYC50892.1"/>
    </source>
</evidence>
<dbReference type="Pfam" id="PF02368">
    <property type="entry name" value="Big_2"/>
    <property type="match status" value="1"/>
</dbReference>
<keyword evidence="3" id="KW-1185">Reference proteome</keyword>
<dbReference type="Gene3D" id="2.60.40.1080">
    <property type="match status" value="1"/>
</dbReference>
<protein>
    <recommendedName>
        <fullName evidence="1">BIG2 domain-containing protein</fullName>
    </recommendedName>
</protein>
<dbReference type="InterPro" id="IPR006724">
    <property type="entry name" value="Phage_TTP"/>
</dbReference>
<dbReference type="SUPFAM" id="SSF49373">
    <property type="entry name" value="Invasin/intimin cell-adhesion fragments"/>
    <property type="match status" value="1"/>
</dbReference>
<dbReference type="OrthoDB" id="2408663at2"/>
<proteinExistence type="predicted"/>
<dbReference type="InterPro" id="IPR003343">
    <property type="entry name" value="Big_2"/>
</dbReference>
<feature type="domain" description="BIG2" evidence="1">
    <location>
        <begin position="213"/>
        <end position="290"/>
    </location>
</feature>
<name>A0A6C2CB95_9LACO</name>
<dbReference type="EMBL" id="SDGZ01000004">
    <property type="protein sequence ID" value="TYC50892.1"/>
    <property type="molecule type" value="Genomic_DNA"/>
</dbReference>
<comment type="caution">
    <text evidence="2">The sequence shown here is derived from an EMBL/GenBank/DDBJ whole genome shotgun (WGS) entry which is preliminary data.</text>
</comment>
<dbReference type="RefSeq" id="WP_148621802.1">
    <property type="nucleotide sequence ID" value="NZ_SDGZ01000004.1"/>
</dbReference>
<dbReference type="AlphaFoldDB" id="A0A6C2CB95"/>
<dbReference type="Pfam" id="PF04630">
    <property type="entry name" value="Phage_TTP_1"/>
    <property type="match status" value="1"/>
</dbReference>
<dbReference type="InterPro" id="IPR006490">
    <property type="entry name" value="Maj_tail_phi13"/>
</dbReference>
<sequence>MPKTLTLGSGIMVGFEKIHIITYLPTWAVKNHYVIEGRKGEGASQKLEIEGLAKEPTTVAGSNVGYFLSRKGVGKTTANVTLLDLPFEIENEVLGRKVTESGIALVGNDTEAPYTAIVGESETANGDKVYVSLLRGVFRREKFELNTTDPNEDFKPEGVEYGFSAENLKSDNSDFDGQVFAYYIGSEEGGKSLFEVLGVTDDTPTTPVNPTVSVTGVTGSQATASIKVGATKQVTGTVTPSDATNKAVTYASDAESIATVAADGTITGVAEGTANITITSVDGGFTAKVVVTVSAV</sequence>
<accession>A0A6C2CB95</accession>